<comment type="caution">
    <text evidence="2">The sequence shown here is derived from an EMBL/GenBank/DDBJ whole genome shotgun (WGS) entry which is preliminary data.</text>
</comment>
<reference evidence="2" key="1">
    <citation type="submission" date="2020-10" db="EMBL/GenBank/DDBJ databases">
        <authorList>
            <person name="Castelo-Branco R."/>
            <person name="Eusebio N."/>
            <person name="Adriana R."/>
            <person name="Vieira A."/>
            <person name="Brugerolle De Fraissinette N."/>
            <person name="Rezende De Castro R."/>
            <person name="Schneider M.P."/>
            <person name="Vasconcelos V."/>
            <person name="Leao P.N."/>
        </authorList>
    </citation>
    <scope>NUCLEOTIDE SEQUENCE</scope>
    <source>
        <strain evidence="2">LEGE 11479</strain>
    </source>
</reference>
<name>A0A928ZYM2_LEPEC</name>
<keyword evidence="3" id="KW-1185">Reference proteome</keyword>
<feature type="region of interest" description="Disordered" evidence="1">
    <location>
        <begin position="126"/>
        <end position="164"/>
    </location>
</feature>
<protein>
    <submittedName>
        <fullName evidence="2">Uncharacterized protein</fullName>
    </submittedName>
</protein>
<dbReference type="AlphaFoldDB" id="A0A928ZYM2"/>
<feature type="region of interest" description="Disordered" evidence="1">
    <location>
        <begin position="270"/>
        <end position="293"/>
    </location>
</feature>
<organism evidence="2 3">
    <name type="scientific">Leptolyngbya cf. ectocarpi LEGE 11479</name>
    <dbReference type="NCBI Taxonomy" id="1828722"/>
    <lineage>
        <taxon>Bacteria</taxon>
        <taxon>Bacillati</taxon>
        <taxon>Cyanobacteriota</taxon>
        <taxon>Cyanophyceae</taxon>
        <taxon>Leptolyngbyales</taxon>
        <taxon>Leptolyngbyaceae</taxon>
        <taxon>Leptolyngbya group</taxon>
        <taxon>Leptolyngbya</taxon>
    </lineage>
</organism>
<feature type="compositionally biased region" description="Basic and acidic residues" evidence="1">
    <location>
        <begin position="270"/>
        <end position="280"/>
    </location>
</feature>
<evidence type="ECO:0000256" key="1">
    <source>
        <dbReference type="SAM" id="MobiDB-lite"/>
    </source>
</evidence>
<evidence type="ECO:0000313" key="3">
    <source>
        <dbReference type="Proteomes" id="UP000615026"/>
    </source>
</evidence>
<feature type="compositionally biased region" description="Acidic residues" evidence="1">
    <location>
        <begin position="282"/>
        <end position="293"/>
    </location>
</feature>
<dbReference type="EMBL" id="JADEXP010000338">
    <property type="protein sequence ID" value="MBE9069899.1"/>
    <property type="molecule type" value="Genomic_DNA"/>
</dbReference>
<feature type="region of interest" description="Disordered" evidence="1">
    <location>
        <begin position="310"/>
        <end position="333"/>
    </location>
</feature>
<accession>A0A928ZYM2</accession>
<sequence length="408" mass="45317">MVNASGHIEQQLSKLQTQTADIATELETLVDSYLQVLSQASKRQLVLAAYHVCTQIYPEKFLGLSLSQRNRLQQHLRDLGNRIQPQLHEKWETAKRLSLQPAEEDGLAVIRQLFLEAAALRDQPDLANASPQQGPLDPDADNSSSDDGKGQDSAQEDVSSEHSQEKFLAEIHTLIGSEPLDVKPTGDEPADNGPMLPAQLMRRQILIEKAIRDVLKAVSEKANNILQKADVMPELPTALLNAASESERLGHTPMKTPNLVRLSIKILPDPEKDSFEKSDDFTGQDDTDSDQWPDETELSAAIIAREDISAGSSAKKIDGSDSDDQSAPPKGDVTMPRLLQLESLPNFVVIHLRLSEIEFAETNVAIWRNRIRKKMSHLKRVGHAYKDAERQLAIAQAEDAWRASWTND</sequence>
<proteinExistence type="predicted"/>
<evidence type="ECO:0000313" key="2">
    <source>
        <dbReference type="EMBL" id="MBE9069899.1"/>
    </source>
</evidence>
<dbReference type="Proteomes" id="UP000615026">
    <property type="component" value="Unassembled WGS sequence"/>
</dbReference>
<dbReference type="RefSeq" id="WP_193995786.1">
    <property type="nucleotide sequence ID" value="NZ_JADEXP010000338.1"/>
</dbReference>
<gene>
    <name evidence="2" type="ORF">IQ260_24980</name>
</gene>